<dbReference type="EMBL" id="QUQM01000009">
    <property type="protein sequence ID" value="KAA8641506.1"/>
    <property type="molecule type" value="Genomic_DNA"/>
</dbReference>
<dbReference type="GeneID" id="54334343"/>
<organism evidence="1 2">
    <name type="scientific">Aspergillus tanneri</name>
    <dbReference type="NCBI Taxonomy" id="1220188"/>
    <lineage>
        <taxon>Eukaryota</taxon>
        <taxon>Fungi</taxon>
        <taxon>Dikarya</taxon>
        <taxon>Ascomycota</taxon>
        <taxon>Pezizomycotina</taxon>
        <taxon>Eurotiomycetes</taxon>
        <taxon>Eurotiomycetidae</taxon>
        <taxon>Eurotiales</taxon>
        <taxon>Aspergillaceae</taxon>
        <taxon>Aspergillus</taxon>
        <taxon>Aspergillus subgen. Circumdati</taxon>
    </lineage>
</organism>
<proteinExistence type="predicted"/>
<evidence type="ECO:0000313" key="1">
    <source>
        <dbReference type="EMBL" id="KAA8641506.1"/>
    </source>
</evidence>
<dbReference type="Proteomes" id="UP000324241">
    <property type="component" value="Unassembled WGS sequence"/>
</dbReference>
<gene>
    <name evidence="1" type="ORF">ATNIH1004_011642</name>
</gene>
<reference evidence="1 2" key="1">
    <citation type="submission" date="2019-08" db="EMBL/GenBank/DDBJ databases">
        <title>The genome sequence of a newly discovered highly antifungal drug resistant Aspergillus species, Aspergillus tanneri NIH 1004.</title>
        <authorList>
            <person name="Mounaud S."/>
            <person name="Singh I."/>
            <person name="Joardar V."/>
            <person name="Pakala S."/>
            <person name="Pakala S."/>
            <person name="Venepally P."/>
            <person name="Chung J.K."/>
            <person name="Losada L."/>
            <person name="Nierman W.C."/>
        </authorList>
    </citation>
    <scope>NUCLEOTIDE SEQUENCE [LARGE SCALE GENOMIC DNA]</scope>
    <source>
        <strain evidence="1 2">NIH1004</strain>
    </source>
</reference>
<name>A0A5M9M7E1_9EURO</name>
<protein>
    <submittedName>
        <fullName evidence="1">Uncharacterized protein</fullName>
    </submittedName>
</protein>
<dbReference type="RefSeq" id="XP_033420868.1">
    <property type="nucleotide sequence ID" value="XM_033576204.1"/>
</dbReference>
<sequence>MLSTTKAKIYDRYNTDQPGNDMRPFTTLHQLPTPRQHFEVVTLYDEKSCTAVEDPVYHYRLLEDGRIMIFASCDAETKVKILSPISIQFQLRTLLDWISISNVLDPVTALSPSVM</sequence>
<comment type="caution">
    <text evidence="1">The sequence shown here is derived from an EMBL/GenBank/DDBJ whole genome shotgun (WGS) entry which is preliminary data.</text>
</comment>
<dbReference type="AlphaFoldDB" id="A0A5M9M7E1"/>
<evidence type="ECO:0000313" key="2">
    <source>
        <dbReference type="Proteomes" id="UP000324241"/>
    </source>
</evidence>
<accession>A0A5M9M7E1</accession>